<dbReference type="Proteomes" id="UP001597195">
    <property type="component" value="Unassembled WGS sequence"/>
</dbReference>
<dbReference type="Gene3D" id="3.40.50.1820">
    <property type="entry name" value="alpha/beta hydrolase"/>
    <property type="match status" value="1"/>
</dbReference>
<dbReference type="PANTHER" id="PTHR43358:SF4">
    <property type="entry name" value="ALPHA_BETA HYDROLASE FOLD-1 DOMAIN-CONTAINING PROTEIN"/>
    <property type="match status" value="1"/>
</dbReference>
<gene>
    <name evidence="2" type="ORF">ACFQ5T_07325</name>
</gene>
<evidence type="ECO:0000313" key="3">
    <source>
        <dbReference type="Proteomes" id="UP001597195"/>
    </source>
</evidence>
<evidence type="ECO:0000313" key="2">
    <source>
        <dbReference type="EMBL" id="MFD1549506.1"/>
    </source>
</evidence>
<sequence length="298" mass="32835">MLSIALGFVGLLLLDLLSICLCLVQENVARPTALPRPVTVPTTDQQIFLNLPRETWCLDTCDGLCQDAWYVPATGASHHTVLLFHDFRADKAGMANYGMLFHRLNYNVVLIDNRATGQSEGKYTGYGYLERIDARCWVDMTIAKLGTETEIVLFGTAMGAAIVAMTCGLPLPPNVRAAILDSSYTTAIDELRYQVNQAYHLPAFTVGLTSKLVKLQAGYSLDQASPLAALKSARLPILFIHGADDETTPVKMADELYTHYRGAKEFCVIPHAAHLQSYATDRKQYVTRIVGFLDHHAA</sequence>
<proteinExistence type="predicted"/>
<dbReference type="Pfam" id="PF12146">
    <property type="entry name" value="Hydrolase_4"/>
    <property type="match status" value="1"/>
</dbReference>
<dbReference type="GO" id="GO:0016787">
    <property type="term" value="F:hydrolase activity"/>
    <property type="evidence" value="ECO:0007669"/>
    <property type="project" value="UniProtKB-KW"/>
</dbReference>
<dbReference type="EMBL" id="JBHTOM010000008">
    <property type="protein sequence ID" value="MFD1549506.1"/>
    <property type="molecule type" value="Genomic_DNA"/>
</dbReference>
<comment type="caution">
    <text evidence="2">The sequence shown here is derived from an EMBL/GenBank/DDBJ whole genome shotgun (WGS) entry which is preliminary data.</text>
</comment>
<protein>
    <submittedName>
        <fullName evidence="2">Alpha/beta hydrolase</fullName>
    </submittedName>
</protein>
<evidence type="ECO:0000259" key="1">
    <source>
        <dbReference type="Pfam" id="PF12146"/>
    </source>
</evidence>
<name>A0ABW4H3Z6_9LACO</name>
<reference evidence="3" key="1">
    <citation type="journal article" date="2019" name="Int. J. Syst. Evol. Microbiol.">
        <title>The Global Catalogue of Microorganisms (GCM) 10K type strain sequencing project: providing services to taxonomists for standard genome sequencing and annotation.</title>
        <authorList>
            <consortium name="The Broad Institute Genomics Platform"/>
            <consortium name="The Broad Institute Genome Sequencing Center for Infectious Disease"/>
            <person name="Wu L."/>
            <person name="Ma J."/>
        </authorList>
    </citation>
    <scope>NUCLEOTIDE SEQUENCE [LARGE SCALE GENOMIC DNA]</scope>
    <source>
        <strain evidence="3">CCM 8906</strain>
    </source>
</reference>
<feature type="domain" description="Serine aminopeptidase S33" evidence="1">
    <location>
        <begin position="78"/>
        <end position="187"/>
    </location>
</feature>
<keyword evidence="2" id="KW-0378">Hydrolase</keyword>
<accession>A0ABW4H3Z6</accession>
<dbReference type="PANTHER" id="PTHR43358">
    <property type="entry name" value="ALPHA/BETA-HYDROLASE"/>
    <property type="match status" value="1"/>
</dbReference>
<dbReference type="InterPro" id="IPR022742">
    <property type="entry name" value="Hydrolase_4"/>
</dbReference>
<dbReference type="SUPFAM" id="SSF53474">
    <property type="entry name" value="alpha/beta-Hydrolases"/>
    <property type="match status" value="1"/>
</dbReference>
<keyword evidence="3" id="KW-1185">Reference proteome</keyword>
<dbReference type="InterPro" id="IPR029058">
    <property type="entry name" value="AB_hydrolase_fold"/>
</dbReference>
<dbReference type="RefSeq" id="WP_125701087.1">
    <property type="nucleotide sequence ID" value="NZ_JBHTOM010000008.1"/>
</dbReference>
<dbReference type="InterPro" id="IPR052920">
    <property type="entry name" value="DNA-binding_regulatory"/>
</dbReference>
<organism evidence="2 3">
    <name type="scientific">Levilactobacillus fuyuanensis</name>
    <dbReference type="NCBI Taxonomy" id="2486022"/>
    <lineage>
        <taxon>Bacteria</taxon>
        <taxon>Bacillati</taxon>
        <taxon>Bacillota</taxon>
        <taxon>Bacilli</taxon>
        <taxon>Lactobacillales</taxon>
        <taxon>Lactobacillaceae</taxon>
        <taxon>Levilactobacillus</taxon>
    </lineage>
</organism>